<evidence type="ECO:0008006" key="4">
    <source>
        <dbReference type="Google" id="ProtNLM"/>
    </source>
</evidence>
<reference evidence="2 3" key="1">
    <citation type="journal article" date="2016" name="Mol. Biol. Evol.">
        <title>Comparative Genomics of Early-Diverging Mushroom-Forming Fungi Provides Insights into the Origins of Lignocellulose Decay Capabilities.</title>
        <authorList>
            <person name="Nagy L.G."/>
            <person name="Riley R."/>
            <person name="Tritt A."/>
            <person name="Adam C."/>
            <person name="Daum C."/>
            <person name="Floudas D."/>
            <person name="Sun H."/>
            <person name="Yadav J.S."/>
            <person name="Pangilinan J."/>
            <person name="Larsson K.H."/>
            <person name="Matsuura K."/>
            <person name="Barry K."/>
            <person name="Labutti K."/>
            <person name="Kuo R."/>
            <person name="Ohm R.A."/>
            <person name="Bhattacharya S.S."/>
            <person name="Shirouzu T."/>
            <person name="Yoshinaga Y."/>
            <person name="Martin F.M."/>
            <person name="Grigoriev I.V."/>
            <person name="Hibbett D.S."/>
        </authorList>
    </citation>
    <scope>NUCLEOTIDE SEQUENCE [LARGE SCALE GENOMIC DNA]</scope>
    <source>
        <strain evidence="2 3">CBS 109695</strain>
    </source>
</reference>
<name>A0A166V9H9_9AGAM</name>
<dbReference type="InterPro" id="IPR001138">
    <property type="entry name" value="Zn2Cys6_DnaBD"/>
</dbReference>
<proteinExistence type="predicted"/>
<evidence type="ECO:0000313" key="2">
    <source>
        <dbReference type="EMBL" id="KZP32488.1"/>
    </source>
</evidence>
<evidence type="ECO:0000256" key="1">
    <source>
        <dbReference type="SAM" id="MobiDB-lite"/>
    </source>
</evidence>
<dbReference type="CDD" id="cd00067">
    <property type="entry name" value="GAL4"/>
    <property type="match status" value="1"/>
</dbReference>
<organism evidence="2 3">
    <name type="scientific">Athelia psychrophila</name>
    <dbReference type="NCBI Taxonomy" id="1759441"/>
    <lineage>
        <taxon>Eukaryota</taxon>
        <taxon>Fungi</taxon>
        <taxon>Dikarya</taxon>
        <taxon>Basidiomycota</taxon>
        <taxon>Agaricomycotina</taxon>
        <taxon>Agaricomycetes</taxon>
        <taxon>Agaricomycetidae</taxon>
        <taxon>Atheliales</taxon>
        <taxon>Atheliaceae</taxon>
        <taxon>Athelia</taxon>
    </lineage>
</organism>
<dbReference type="GO" id="GO:0008270">
    <property type="term" value="F:zinc ion binding"/>
    <property type="evidence" value="ECO:0007669"/>
    <property type="project" value="InterPro"/>
</dbReference>
<feature type="region of interest" description="Disordered" evidence="1">
    <location>
        <begin position="20"/>
        <end position="40"/>
    </location>
</feature>
<dbReference type="Proteomes" id="UP000076532">
    <property type="component" value="Unassembled WGS sequence"/>
</dbReference>
<dbReference type="OrthoDB" id="5575144at2759"/>
<accession>A0A166V9H9</accession>
<keyword evidence="3" id="KW-1185">Reference proteome</keyword>
<dbReference type="GO" id="GO:0000981">
    <property type="term" value="F:DNA-binding transcription factor activity, RNA polymerase II-specific"/>
    <property type="evidence" value="ECO:0007669"/>
    <property type="project" value="InterPro"/>
</dbReference>
<protein>
    <recommendedName>
        <fullName evidence="4">Zn(2)-C6 fungal-type domain-containing protein</fullName>
    </recommendedName>
</protein>
<sequence length="268" mass="28853">MVMQAPAGYSGMPVHIYPHNGGLESSSKPSRSKHKQAKNACPKCQTAHKKCDGARPCLRCKNAWILRANQGGEAVIRYRVEEYVDVYDRGTSRRRAVRRPRGGNLSDVAEISGIPLTRSYRTGELLDGSAAKQDDVGNTGGKFETRLPFEAYCGGAYMLPINLKGGACLAPLNAPSNVHQQLGTDYDCARFLIIREVAGISLSDALGDTLSSAVYHFNNPRESPPPVSPLTLTPIVPSPTSTLWVLVAVPARTSDPWTLGSSTADFGP</sequence>
<evidence type="ECO:0000313" key="3">
    <source>
        <dbReference type="Proteomes" id="UP000076532"/>
    </source>
</evidence>
<dbReference type="AlphaFoldDB" id="A0A166V9H9"/>
<dbReference type="EMBL" id="KV417485">
    <property type="protein sequence ID" value="KZP32488.1"/>
    <property type="molecule type" value="Genomic_DNA"/>
</dbReference>
<gene>
    <name evidence="2" type="ORF">FIBSPDRAFT_882360</name>
</gene>